<comment type="caution">
    <text evidence="2">The sequence shown here is derived from an EMBL/GenBank/DDBJ whole genome shotgun (WGS) entry which is preliminary data.</text>
</comment>
<feature type="chain" id="PRO_5035793461" description="CarboxypepD_reg-like domain-containing protein" evidence="1">
    <location>
        <begin position="29"/>
        <end position="255"/>
    </location>
</feature>
<evidence type="ECO:0000256" key="1">
    <source>
        <dbReference type="SAM" id="SignalP"/>
    </source>
</evidence>
<dbReference type="EMBL" id="JAGKSB010000001">
    <property type="protein sequence ID" value="MBP3942101.1"/>
    <property type="molecule type" value="Genomic_DNA"/>
</dbReference>
<name>A0A8T4HBD2_9SPHI</name>
<dbReference type="AlphaFoldDB" id="A0A8T4HBD2"/>
<dbReference type="RefSeq" id="WP_353545582.1">
    <property type="nucleotide sequence ID" value="NZ_JAGKSB010000001.1"/>
</dbReference>
<evidence type="ECO:0000313" key="3">
    <source>
        <dbReference type="Proteomes" id="UP000679691"/>
    </source>
</evidence>
<dbReference type="Proteomes" id="UP000679691">
    <property type="component" value="Unassembled WGS sequence"/>
</dbReference>
<dbReference type="InterPro" id="IPR008969">
    <property type="entry name" value="CarboxyPept-like_regulatory"/>
</dbReference>
<keyword evidence="3" id="KW-1185">Reference proteome</keyword>
<dbReference type="SUPFAM" id="SSF49464">
    <property type="entry name" value="Carboxypeptidase regulatory domain-like"/>
    <property type="match status" value="1"/>
</dbReference>
<gene>
    <name evidence="2" type="ORF">J5U18_00730</name>
</gene>
<keyword evidence="1" id="KW-0732">Signal</keyword>
<evidence type="ECO:0000313" key="2">
    <source>
        <dbReference type="EMBL" id="MBP3942101.1"/>
    </source>
</evidence>
<organism evidence="2 3">
    <name type="scientific">Rhinopithecimicrobium faecis</name>
    <dbReference type="NCBI Taxonomy" id="2820698"/>
    <lineage>
        <taxon>Bacteria</taxon>
        <taxon>Pseudomonadati</taxon>
        <taxon>Bacteroidota</taxon>
        <taxon>Sphingobacteriia</taxon>
        <taxon>Sphingobacteriales</taxon>
        <taxon>Sphingobacteriaceae</taxon>
        <taxon>Rhinopithecimicrobium</taxon>
    </lineage>
</organism>
<evidence type="ECO:0008006" key="4">
    <source>
        <dbReference type="Google" id="ProtNLM"/>
    </source>
</evidence>
<proteinExistence type="predicted"/>
<protein>
    <recommendedName>
        <fullName evidence="4">CarboxypepD_reg-like domain-containing protein</fullName>
    </recommendedName>
</protein>
<sequence>MVQRIGFNTYVIVCLLFLSSLGIGVAQAQMIQQVSGVVLEKGVSNRLVDVNITNLRTKHQVISNNFGVFNVAASVGDSLSFTKIGYGTVKTVLYSLQDFVIEMQAGIQLETVNVDRLSKEAELRSYMKDYERKGIYNNGNNNFRSYVSSPATALYNLFGREAKNAKRFSRMMDKELEETKVDRVFNKTLVTQHTGLEGDQLQSFMDIYRPSFHMVNSWGQYDVLNYIKSNFELYEKNGRPKSDRLPKIEVPIQER</sequence>
<reference evidence="2" key="1">
    <citation type="submission" date="2021-03" db="EMBL/GenBank/DDBJ databases">
        <authorList>
            <person name="Lu T."/>
            <person name="Wang Q."/>
            <person name="Han X."/>
        </authorList>
    </citation>
    <scope>NUCLEOTIDE SEQUENCE</scope>
    <source>
        <strain evidence="2">WQ 2009</strain>
    </source>
</reference>
<accession>A0A8T4HBD2</accession>
<feature type="signal peptide" evidence="1">
    <location>
        <begin position="1"/>
        <end position="28"/>
    </location>
</feature>